<feature type="region of interest" description="Disordered" evidence="2">
    <location>
        <begin position="742"/>
        <end position="766"/>
    </location>
</feature>
<dbReference type="SUPFAM" id="SSF51045">
    <property type="entry name" value="WW domain"/>
    <property type="match status" value="1"/>
</dbReference>
<accession>A0AAD5TYW9</accession>
<evidence type="ECO:0000313" key="5">
    <source>
        <dbReference type="Proteomes" id="UP001211065"/>
    </source>
</evidence>
<feature type="coiled-coil region" evidence="1">
    <location>
        <begin position="325"/>
        <end position="385"/>
    </location>
</feature>
<feature type="compositionally biased region" description="Low complexity" evidence="2">
    <location>
        <begin position="151"/>
        <end position="166"/>
    </location>
</feature>
<dbReference type="SMART" id="SM00456">
    <property type="entry name" value="WW"/>
    <property type="match status" value="1"/>
</dbReference>
<feature type="compositionally biased region" description="Polar residues" evidence="2">
    <location>
        <begin position="188"/>
        <end position="201"/>
    </location>
</feature>
<dbReference type="Pfam" id="PF00397">
    <property type="entry name" value="WW"/>
    <property type="match status" value="1"/>
</dbReference>
<dbReference type="EMBL" id="JADGJW010000481">
    <property type="protein sequence ID" value="KAJ3216374.1"/>
    <property type="molecule type" value="Genomic_DNA"/>
</dbReference>
<evidence type="ECO:0000259" key="3">
    <source>
        <dbReference type="PROSITE" id="PS50020"/>
    </source>
</evidence>
<organism evidence="4 5">
    <name type="scientific">Clydaea vesicula</name>
    <dbReference type="NCBI Taxonomy" id="447962"/>
    <lineage>
        <taxon>Eukaryota</taxon>
        <taxon>Fungi</taxon>
        <taxon>Fungi incertae sedis</taxon>
        <taxon>Chytridiomycota</taxon>
        <taxon>Chytridiomycota incertae sedis</taxon>
        <taxon>Chytridiomycetes</taxon>
        <taxon>Lobulomycetales</taxon>
        <taxon>Lobulomycetaceae</taxon>
        <taxon>Clydaea</taxon>
    </lineage>
</organism>
<dbReference type="CDD" id="cd00201">
    <property type="entry name" value="WW"/>
    <property type="match status" value="1"/>
</dbReference>
<dbReference type="PANTHER" id="PTHR21715:SF0">
    <property type="entry name" value="RH04127P"/>
    <property type="match status" value="1"/>
</dbReference>
<dbReference type="InterPro" id="IPR001202">
    <property type="entry name" value="WW_dom"/>
</dbReference>
<gene>
    <name evidence="4" type="ORF">HK099_005901</name>
</gene>
<feature type="domain" description="WW" evidence="3">
    <location>
        <begin position="50"/>
        <end position="83"/>
    </location>
</feature>
<dbReference type="PROSITE" id="PS50020">
    <property type="entry name" value="WW_DOMAIN_2"/>
    <property type="match status" value="1"/>
</dbReference>
<dbReference type="InterPro" id="IPR036020">
    <property type="entry name" value="WW_dom_sf"/>
</dbReference>
<protein>
    <recommendedName>
        <fullName evidence="3">WW domain-containing protein</fullName>
    </recommendedName>
</protein>
<dbReference type="InterPro" id="IPR053233">
    <property type="entry name" value="ABRA-related"/>
</dbReference>
<dbReference type="Gene3D" id="3.30.1470.10">
    <property type="entry name" value="Photosystem I PsaD, reaction center subunit II"/>
    <property type="match status" value="1"/>
</dbReference>
<dbReference type="AlphaFoldDB" id="A0AAD5TYW9"/>
<feature type="coiled-coil region" evidence="1">
    <location>
        <begin position="223"/>
        <end position="250"/>
    </location>
</feature>
<evidence type="ECO:0000256" key="1">
    <source>
        <dbReference type="SAM" id="Coils"/>
    </source>
</evidence>
<name>A0AAD5TYW9_9FUNG</name>
<dbReference type="PANTHER" id="PTHR21715">
    <property type="entry name" value="RH04127P"/>
    <property type="match status" value="1"/>
</dbReference>
<evidence type="ECO:0000313" key="4">
    <source>
        <dbReference type="EMBL" id="KAJ3216374.1"/>
    </source>
</evidence>
<dbReference type="Proteomes" id="UP001211065">
    <property type="component" value="Unassembled WGS sequence"/>
</dbReference>
<reference evidence="4" key="1">
    <citation type="submission" date="2020-05" db="EMBL/GenBank/DDBJ databases">
        <title>Phylogenomic resolution of chytrid fungi.</title>
        <authorList>
            <person name="Stajich J.E."/>
            <person name="Amses K."/>
            <person name="Simmons R."/>
            <person name="Seto K."/>
            <person name="Myers J."/>
            <person name="Bonds A."/>
            <person name="Quandt C.A."/>
            <person name="Barry K."/>
            <person name="Liu P."/>
            <person name="Grigoriev I."/>
            <person name="Longcore J.E."/>
            <person name="James T.Y."/>
        </authorList>
    </citation>
    <scope>NUCLEOTIDE SEQUENCE</scope>
    <source>
        <strain evidence="4">JEL0476</strain>
    </source>
</reference>
<keyword evidence="5" id="KW-1185">Reference proteome</keyword>
<sequence length="1013" mass="117967">MSTQQTVLEEEFDENYEPTEEEILEYAKFIGIDPIEEEELLWIARESLKAPLPENWKPCQTEDGNIYYFNFITGESIWDHPCDEHYKKLYETEKEKLFKKKKSEGNNNNPASLTPIGVKSLPTNLMELKTLLPKTESERKPVDLKNDFNDSKSTSSSSSSSSSSISINKDRRTKYLSSSKLASIPSLPASQRNSLDPNVNLSPIPKDINLNASTIEKGELNKLSSVKKLASEEQAALKALETKLKEAQLKSKNDLHSLELSHEKEVADLRLKYKKDVEDINKSGKKEISDLERNFETEKIKLKTKQSSEISKLLEDQKVKITEIVKQHQNRIKEETDKNEKLLNETKLKYKTQLEEVKVKAEKELEETKEILEKQNEKSLDEQKKKFKSEFDLIKKEQYNERLSVVGEHRKEMEQLKRDGGESVEEKKKIDEDFRLFEQEKKNLEKSKQDLEKSFATHAEEKSLFEKSKSELKKYTNLLDEEKKMLQKQELDMKRLKEQQEAEQDQLLKKESLLEEKKLKLKEENEKFELNLKNLQEKNLQLGEENKKIEIKSKNLYEQTENLNINDKSRIEILEEKAQLEELENLNRLISEKKLALEKERRELEIEAENLSKLKETLQQEKNIIKDLKVEQEQKKYNLETSGIDDSDTKLKIDTLKRLKELETLQDTFRLKLKEFSLPIKEEPNKSFSEFKVDSDEESASDYVRKNNKKNISNKKKEKVFEELSVSDNDSSVVDNKYITKTRDIGNSDSESSHAPASPTTLLKRKIKKEENQLKLAKESLKEEKVSLKTKKEELKSTRIKFKSDIDEITKNLDKTIEVPFFNNSKEFFKSENENKQRGSGYFESHKSLPTFSSIEREWVEKENERNSSNRNLNISSNYAESVDSIPQHHKGHAQNALSEIEGELSKLLGTLKNSRSYISKSPTRPTSYMDAQINSTEKLYNKNSFHDSQILRKKREMNNLGGLGNVGVRSKEGKDMRKRAWEMSQVRSKATIEDHNAWLQDFKLKSLALLKN</sequence>
<feature type="coiled-coil region" evidence="1">
    <location>
        <begin position="427"/>
        <end position="635"/>
    </location>
</feature>
<evidence type="ECO:0000256" key="2">
    <source>
        <dbReference type="SAM" id="MobiDB-lite"/>
    </source>
</evidence>
<feature type="compositionally biased region" description="Basic and acidic residues" evidence="2">
    <location>
        <begin position="135"/>
        <end position="150"/>
    </location>
</feature>
<comment type="caution">
    <text evidence="4">The sequence shown here is derived from an EMBL/GenBank/DDBJ whole genome shotgun (WGS) entry which is preliminary data.</text>
</comment>
<feature type="region of interest" description="Disordered" evidence="2">
    <location>
        <begin position="132"/>
        <end position="206"/>
    </location>
</feature>
<feature type="compositionally biased region" description="Polar residues" evidence="2">
    <location>
        <begin position="747"/>
        <end position="761"/>
    </location>
</feature>
<keyword evidence="1" id="KW-0175">Coiled coil</keyword>
<proteinExistence type="predicted"/>